<dbReference type="InterPro" id="IPR001296">
    <property type="entry name" value="Glyco_trans_1"/>
</dbReference>
<feature type="domain" description="Glycosyl transferase family 1" evidence="7">
    <location>
        <begin position="665"/>
        <end position="816"/>
    </location>
</feature>
<dbReference type="Gene3D" id="3.40.50.12580">
    <property type="match status" value="1"/>
</dbReference>
<evidence type="ECO:0000256" key="2">
    <source>
        <dbReference type="ARBA" id="ARBA00010488"/>
    </source>
</evidence>
<reference evidence="8 9" key="1">
    <citation type="submission" date="2016-10" db="EMBL/GenBank/DDBJ databases">
        <authorList>
            <person name="de Groot N.N."/>
        </authorList>
    </citation>
    <scope>NUCLEOTIDE SEQUENCE [LARGE SCALE GENOMIC DNA]</scope>
    <source>
        <strain evidence="8 9">IBRC-M 10780</strain>
    </source>
</reference>
<dbReference type="GO" id="GO:0019350">
    <property type="term" value="P:teichoic acid biosynthetic process"/>
    <property type="evidence" value="ECO:0007669"/>
    <property type="project" value="UniProtKB-KW"/>
</dbReference>
<name>A0A1I0A4X8_9BACI</name>
<evidence type="ECO:0000259" key="7">
    <source>
        <dbReference type="Pfam" id="PF00534"/>
    </source>
</evidence>
<protein>
    <submittedName>
        <fullName evidence="8">CDP-glycerol glycerophosphotransferase</fullName>
    </submittedName>
</protein>
<keyword evidence="9" id="KW-1185">Reference proteome</keyword>
<keyword evidence="6" id="KW-0472">Membrane</keyword>
<dbReference type="GO" id="GO:0047355">
    <property type="term" value="F:CDP-glycerol glycerophosphotransferase activity"/>
    <property type="evidence" value="ECO:0007669"/>
    <property type="project" value="InterPro"/>
</dbReference>
<keyword evidence="5" id="KW-0777">Teichoic acid biosynthesis</keyword>
<dbReference type="PANTHER" id="PTHR37316">
    <property type="entry name" value="TEICHOIC ACID GLYCEROL-PHOSPHATE PRIMASE"/>
    <property type="match status" value="1"/>
</dbReference>
<dbReference type="Gene3D" id="3.40.50.11820">
    <property type="match status" value="1"/>
</dbReference>
<evidence type="ECO:0000313" key="9">
    <source>
        <dbReference type="Proteomes" id="UP000198618"/>
    </source>
</evidence>
<dbReference type="Proteomes" id="UP000198618">
    <property type="component" value="Unassembled WGS sequence"/>
</dbReference>
<evidence type="ECO:0000256" key="5">
    <source>
        <dbReference type="ARBA" id="ARBA00022944"/>
    </source>
</evidence>
<dbReference type="CDD" id="cd03811">
    <property type="entry name" value="GT4_GT28_WabH-like"/>
    <property type="match status" value="1"/>
</dbReference>
<evidence type="ECO:0000256" key="1">
    <source>
        <dbReference type="ARBA" id="ARBA00004202"/>
    </source>
</evidence>
<dbReference type="Pfam" id="PF00534">
    <property type="entry name" value="Glycos_transf_1"/>
    <property type="match status" value="1"/>
</dbReference>
<dbReference type="RefSeq" id="WP_090867322.1">
    <property type="nucleotide sequence ID" value="NZ_FOHE01000003.1"/>
</dbReference>
<dbReference type="AlphaFoldDB" id="A0A1I0A4X8"/>
<dbReference type="GO" id="GO:0005886">
    <property type="term" value="C:plasma membrane"/>
    <property type="evidence" value="ECO:0007669"/>
    <property type="project" value="UniProtKB-SubCell"/>
</dbReference>
<gene>
    <name evidence="8" type="ORF">SAMN05216389_10361</name>
</gene>
<organism evidence="8 9">
    <name type="scientific">Oceanobacillus limi</name>
    <dbReference type="NCBI Taxonomy" id="930131"/>
    <lineage>
        <taxon>Bacteria</taxon>
        <taxon>Bacillati</taxon>
        <taxon>Bacillota</taxon>
        <taxon>Bacilli</taxon>
        <taxon>Bacillales</taxon>
        <taxon>Bacillaceae</taxon>
        <taxon>Oceanobacillus</taxon>
    </lineage>
</organism>
<evidence type="ECO:0000256" key="4">
    <source>
        <dbReference type="ARBA" id="ARBA00022679"/>
    </source>
</evidence>
<evidence type="ECO:0000256" key="6">
    <source>
        <dbReference type="ARBA" id="ARBA00023136"/>
    </source>
</evidence>
<comment type="similarity">
    <text evidence="2">Belongs to the CDP-glycerol glycerophosphotransferase family.</text>
</comment>
<comment type="subcellular location">
    <subcellularLocation>
        <location evidence="1">Cell membrane</location>
        <topology evidence="1">Peripheral membrane protein</topology>
    </subcellularLocation>
</comment>
<keyword evidence="3" id="KW-1003">Cell membrane</keyword>
<dbReference type="STRING" id="930131.SAMN05216389_10361"/>
<dbReference type="InterPro" id="IPR051612">
    <property type="entry name" value="Teichoic_Acid_Biosynth"/>
</dbReference>
<accession>A0A1I0A4X8</accession>
<dbReference type="PANTHER" id="PTHR37316:SF3">
    <property type="entry name" value="TEICHOIC ACID GLYCEROL-PHOSPHATE TRANSFERASE"/>
    <property type="match status" value="1"/>
</dbReference>
<dbReference type="Pfam" id="PF04464">
    <property type="entry name" value="Glyphos_transf"/>
    <property type="match status" value="1"/>
</dbReference>
<keyword evidence="4 8" id="KW-0808">Transferase</keyword>
<proteinExistence type="inferred from homology"/>
<dbReference type="EMBL" id="FOHE01000003">
    <property type="protein sequence ID" value="SES88747.1"/>
    <property type="molecule type" value="Genomic_DNA"/>
</dbReference>
<sequence>MGIRKIIRKTVPYDIRFLLNPLRKHLLHKSFRIRAAYTKAWETTPVIDNMIFYEAYHGRSMTGNPFAIFTYLLEDPSFRDYQHIWAISDLSKIPNQYRNLKNVTFVSYHSQEYARYLATAKYLINDTSFPAYFQKRKDQIYTNTWHGTPLKTLGMDIKNRGVTDHKNIQRNFLFADFIVSPNKYTAEKLLKSHDVNSIYGGKILDTGYPRVDLMYKANKKELKRILAVPENKKIILYAPTWRGKLGKEEDQSKRIQKDVKKIQENIGSDYLVLVKSHYYATKFFKEQGLEHLCVPDRIDTNELLSVVDVLITDYSSIFFEFLPTKKPILFYAYDAEDYQRERGTYMEMDELPGPLCMSVNQVIDCIQDLDRVTNKYNDVYHSFLNTFCYHDNGQSTARLVDTIFHGKVSEDLFSVETNKTKILIYGGGFLNNGITSSLISLLNSIDYEKYDVTLIDHGTNTKKMKWNNMEKVNNNVHHIFRLGTWNASLIDMYRHTLFFYTGMQKLAPIKMYKREYERMVGNTNFDIGIDFGGYSPFWASIFAFGHFKRRSIYLHSDMEKELHKVVNNKYPHRRNLKVIFSLYTLFDKVLSVSKLTHEQNWKNLKTFITDYEKKMDYVINAIDYKKILNLKGDRSEFQYEFGEEIGPESALHRESTSDYPMPKATDYNFITIGRLSPEKDHHKLIESFSLVSANNSNVKLYIVGDGALKDHLIQHVKTKNLHDKVFFTGHLDNPYNLLDQCDCFVLSSNYEGQAIVLLEALVLGKPTISTDIPGPRSVIEDGYGLIVENSVSGLANGMSQCLNGNYVPNNRFDYEAYHNEALNMFYDKVCNIED</sequence>
<evidence type="ECO:0000256" key="3">
    <source>
        <dbReference type="ARBA" id="ARBA00022475"/>
    </source>
</evidence>
<dbReference type="SUPFAM" id="SSF53756">
    <property type="entry name" value="UDP-Glycosyltransferase/glycogen phosphorylase"/>
    <property type="match status" value="2"/>
</dbReference>
<dbReference type="Gene3D" id="3.40.50.2000">
    <property type="entry name" value="Glycogen Phosphorylase B"/>
    <property type="match status" value="2"/>
</dbReference>
<dbReference type="InterPro" id="IPR007554">
    <property type="entry name" value="Glycerophosphate_synth"/>
</dbReference>
<dbReference type="InterPro" id="IPR043148">
    <property type="entry name" value="TagF_C"/>
</dbReference>
<dbReference type="InterPro" id="IPR043149">
    <property type="entry name" value="TagF_N"/>
</dbReference>
<dbReference type="OrthoDB" id="9811865at2"/>
<evidence type="ECO:0000313" key="8">
    <source>
        <dbReference type="EMBL" id="SES88747.1"/>
    </source>
</evidence>
<dbReference type="GO" id="GO:0016757">
    <property type="term" value="F:glycosyltransferase activity"/>
    <property type="evidence" value="ECO:0007669"/>
    <property type="project" value="InterPro"/>
</dbReference>